<accession>A0A367ERG5</accession>
<evidence type="ECO:0000256" key="1">
    <source>
        <dbReference type="SAM" id="MobiDB-lite"/>
    </source>
</evidence>
<evidence type="ECO:0000313" key="5">
    <source>
        <dbReference type="Proteomes" id="UP000252914"/>
    </source>
</evidence>
<gene>
    <name evidence="4" type="ORF">DTL70_20240</name>
</gene>
<evidence type="ECO:0000259" key="3">
    <source>
        <dbReference type="SMART" id="SM00530"/>
    </source>
</evidence>
<dbReference type="SUPFAM" id="SSF47413">
    <property type="entry name" value="lambda repressor-like DNA-binding domains"/>
    <property type="match status" value="1"/>
</dbReference>
<feature type="region of interest" description="Disordered" evidence="1">
    <location>
        <begin position="114"/>
        <end position="269"/>
    </location>
</feature>
<reference evidence="4 5" key="1">
    <citation type="submission" date="2018-06" db="EMBL/GenBank/DDBJ databases">
        <title>Streptomyces reniochalinae sp. nov. and Streptomyces diacarnus sp. nov. from marine sponges.</title>
        <authorList>
            <person name="Li L."/>
        </authorList>
    </citation>
    <scope>NUCLEOTIDE SEQUENCE [LARGE SCALE GENOMIC DNA]</scope>
    <source>
        <strain evidence="4 5">LHW51701</strain>
    </source>
</reference>
<keyword evidence="2" id="KW-0472">Membrane</keyword>
<dbReference type="RefSeq" id="WP_114023398.1">
    <property type="nucleotide sequence ID" value="NZ_QOIN01000047.1"/>
</dbReference>
<keyword evidence="5" id="KW-1185">Reference proteome</keyword>
<sequence length="432" mass="44104">MPRWRSLPEDLDPQIREFANQLRRLVDRSGLSIAGLADRTGYSKSSWERYLSGRLLPPRGATQALAEVTGTDVRHLGTMWELAERAWSRSEMRHDTTLEAISIAQARAALNGAEATGQEPFEGESGAGQDKGRRRRKGERSGNARSGGPSGGARSAEELPWSDQPASAPSAGEPLSGGPPPDRETAVLRKDAIRAAGAAGPGTRDHQVPGQRRGGAGEQASGSGTTGLSGGTGPSGTSPPGTGPDVTGSRAPDTGEASSGRQGRGGRGRRKVTVLLAALVGVLVLVAGAVLFLDLGGAEDEAAKPKPPPTEKTRKLPAGVKCAGEDCSGQDPEAMGCGGTHATTVSSARAGSGLVEVRYSDVCKAAWGRISGAAADDVLRITGPGGQKESDTVTATDAYTAMVSAPTEEDARACATTAAGGEGCTTPGRTVP</sequence>
<dbReference type="EMBL" id="QOIN01000047">
    <property type="protein sequence ID" value="RCG20631.1"/>
    <property type="molecule type" value="Genomic_DNA"/>
</dbReference>
<dbReference type="GO" id="GO:0003677">
    <property type="term" value="F:DNA binding"/>
    <property type="evidence" value="ECO:0007669"/>
    <property type="project" value="InterPro"/>
</dbReference>
<dbReference type="Gene3D" id="1.10.260.40">
    <property type="entry name" value="lambda repressor-like DNA-binding domains"/>
    <property type="match status" value="1"/>
</dbReference>
<feature type="compositionally biased region" description="Low complexity" evidence="1">
    <location>
        <begin position="235"/>
        <end position="249"/>
    </location>
</feature>
<keyword evidence="2" id="KW-0812">Transmembrane</keyword>
<feature type="compositionally biased region" description="Basic and acidic residues" evidence="1">
    <location>
        <begin position="181"/>
        <end position="193"/>
    </location>
</feature>
<protein>
    <submittedName>
        <fullName evidence="4">XRE family transcriptional regulator</fullName>
    </submittedName>
</protein>
<dbReference type="Pfam" id="PF10901">
    <property type="entry name" value="DUF2690"/>
    <property type="match status" value="1"/>
</dbReference>
<dbReference type="AlphaFoldDB" id="A0A367ERG5"/>
<proteinExistence type="predicted"/>
<dbReference type="Proteomes" id="UP000252914">
    <property type="component" value="Unassembled WGS sequence"/>
</dbReference>
<feature type="domain" description="HTH cro/C1-type" evidence="3">
    <location>
        <begin position="21"/>
        <end position="76"/>
    </location>
</feature>
<dbReference type="CDD" id="cd00093">
    <property type="entry name" value="HTH_XRE"/>
    <property type="match status" value="1"/>
</dbReference>
<dbReference type="SMART" id="SM00530">
    <property type="entry name" value="HTH_XRE"/>
    <property type="match status" value="1"/>
</dbReference>
<feature type="transmembrane region" description="Helical" evidence="2">
    <location>
        <begin position="272"/>
        <end position="293"/>
    </location>
</feature>
<organism evidence="4 5">
    <name type="scientific">Streptomyces diacarni</name>
    <dbReference type="NCBI Taxonomy" id="2800381"/>
    <lineage>
        <taxon>Bacteria</taxon>
        <taxon>Bacillati</taxon>
        <taxon>Actinomycetota</taxon>
        <taxon>Actinomycetes</taxon>
        <taxon>Kitasatosporales</taxon>
        <taxon>Streptomycetaceae</taxon>
        <taxon>Streptomyces</taxon>
    </lineage>
</organism>
<evidence type="ECO:0000313" key="4">
    <source>
        <dbReference type="EMBL" id="RCG20631.1"/>
    </source>
</evidence>
<dbReference type="Pfam" id="PF13560">
    <property type="entry name" value="HTH_31"/>
    <property type="match status" value="1"/>
</dbReference>
<keyword evidence="2" id="KW-1133">Transmembrane helix</keyword>
<dbReference type="InterPro" id="IPR010982">
    <property type="entry name" value="Lambda_DNA-bd_dom_sf"/>
</dbReference>
<feature type="compositionally biased region" description="Gly residues" evidence="1">
    <location>
        <begin position="224"/>
        <end position="234"/>
    </location>
</feature>
<dbReference type="InterPro" id="IPR021224">
    <property type="entry name" value="DUF2690"/>
</dbReference>
<comment type="caution">
    <text evidence="4">The sequence shown here is derived from an EMBL/GenBank/DDBJ whole genome shotgun (WGS) entry which is preliminary data.</text>
</comment>
<evidence type="ECO:0000256" key="2">
    <source>
        <dbReference type="SAM" id="Phobius"/>
    </source>
</evidence>
<name>A0A367ERG5_9ACTN</name>
<dbReference type="InterPro" id="IPR001387">
    <property type="entry name" value="Cro/C1-type_HTH"/>
</dbReference>